<feature type="compositionally biased region" description="Basic residues" evidence="7">
    <location>
        <begin position="259"/>
        <end position="273"/>
    </location>
</feature>
<dbReference type="GO" id="GO:0034399">
    <property type="term" value="C:nuclear periphery"/>
    <property type="evidence" value="ECO:0007669"/>
    <property type="project" value="TreeGrafter"/>
</dbReference>
<evidence type="ECO:0000256" key="7">
    <source>
        <dbReference type="SAM" id="MobiDB-lite"/>
    </source>
</evidence>
<feature type="compositionally biased region" description="Basic and acidic residues" evidence="7">
    <location>
        <begin position="1"/>
        <end position="16"/>
    </location>
</feature>
<dbReference type="GO" id="GO:0030687">
    <property type="term" value="C:preribosome, large subunit precursor"/>
    <property type="evidence" value="ECO:0007669"/>
    <property type="project" value="TreeGrafter"/>
</dbReference>
<evidence type="ECO:0000256" key="4">
    <source>
        <dbReference type="ARBA" id="ARBA00022517"/>
    </source>
</evidence>
<feature type="compositionally biased region" description="Basic and acidic residues" evidence="7">
    <location>
        <begin position="222"/>
        <end position="233"/>
    </location>
</feature>
<evidence type="ECO:0000256" key="5">
    <source>
        <dbReference type="ARBA" id="ARBA00023054"/>
    </source>
</evidence>
<feature type="region of interest" description="Disordered" evidence="7">
    <location>
        <begin position="1"/>
        <end position="39"/>
    </location>
</feature>
<comment type="similarity">
    <text evidence="3">Belongs to the EBP2 family.</text>
</comment>
<protein>
    <recommendedName>
        <fullName evidence="10">rRNA-processing protein EBP2</fullName>
    </recommendedName>
</protein>
<evidence type="ECO:0000256" key="6">
    <source>
        <dbReference type="ARBA" id="ARBA00023242"/>
    </source>
</evidence>
<dbReference type="GO" id="GO:0042273">
    <property type="term" value="P:ribosomal large subunit biogenesis"/>
    <property type="evidence" value="ECO:0007669"/>
    <property type="project" value="TreeGrafter"/>
</dbReference>
<keyword evidence="9" id="KW-1185">Reference proteome</keyword>
<dbReference type="EMBL" id="OC914915">
    <property type="protein sequence ID" value="CAD7637477.1"/>
    <property type="molecule type" value="Genomic_DNA"/>
</dbReference>
<comment type="function">
    <text evidence="1">Required for the processing of the 27S pre-rRNA.</text>
</comment>
<dbReference type="PANTHER" id="PTHR13028">
    <property type="entry name" value="RRNA PROCESSING PROTEIN EBNA1-BINDING PROTEIN-RELATED"/>
    <property type="match status" value="1"/>
</dbReference>
<feature type="compositionally biased region" description="Basic residues" evidence="7">
    <location>
        <begin position="313"/>
        <end position="327"/>
    </location>
</feature>
<evidence type="ECO:0000313" key="9">
    <source>
        <dbReference type="Proteomes" id="UP000728032"/>
    </source>
</evidence>
<keyword evidence="6" id="KW-0539">Nucleus</keyword>
<dbReference type="Proteomes" id="UP000728032">
    <property type="component" value="Unassembled WGS sequence"/>
</dbReference>
<evidence type="ECO:0000256" key="1">
    <source>
        <dbReference type="ARBA" id="ARBA00003387"/>
    </source>
</evidence>
<feature type="compositionally biased region" description="Acidic residues" evidence="7">
    <location>
        <begin position="17"/>
        <end position="32"/>
    </location>
</feature>
<dbReference type="EMBL" id="CAJPVJ010000090">
    <property type="protein sequence ID" value="CAG2160617.1"/>
    <property type="molecule type" value="Genomic_DNA"/>
</dbReference>
<dbReference type="AlphaFoldDB" id="A0A7R9L9E3"/>
<reference evidence="8" key="1">
    <citation type="submission" date="2020-11" db="EMBL/GenBank/DDBJ databases">
        <authorList>
            <person name="Tran Van P."/>
        </authorList>
    </citation>
    <scope>NUCLEOTIDE SEQUENCE</scope>
</reference>
<keyword evidence="4" id="KW-0690">Ribosome biogenesis</keyword>
<dbReference type="GO" id="GO:0005730">
    <property type="term" value="C:nucleolus"/>
    <property type="evidence" value="ECO:0007669"/>
    <property type="project" value="UniProtKB-SubCell"/>
</dbReference>
<accession>A0A7R9L9E3</accession>
<name>A0A7R9L9E3_9ACAR</name>
<keyword evidence="5" id="KW-0175">Coiled coil</keyword>
<evidence type="ECO:0000313" key="8">
    <source>
        <dbReference type="EMBL" id="CAD7637477.1"/>
    </source>
</evidence>
<dbReference type="GO" id="GO:0006364">
    <property type="term" value="P:rRNA processing"/>
    <property type="evidence" value="ECO:0007669"/>
    <property type="project" value="TreeGrafter"/>
</dbReference>
<evidence type="ECO:0000256" key="2">
    <source>
        <dbReference type="ARBA" id="ARBA00004604"/>
    </source>
</evidence>
<comment type="subcellular location">
    <subcellularLocation>
        <location evidence="2">Nucleus</location>
        <location evidence="2">Nucleolus</location>
    </subcellularLocation>
</comment>
<evidence type="ECO:0000256" key="3">
    <source>
        <dbReference type="ARBA" id="ARBA00007336"/>
    </source>
</evidence>
<dbReference type="Pfam" id="PF05890">
    <property type="entry name" value="Ebp2"/>
    <property type="match status" value="1"/>
</dbReference>
<evidence type="ECO:0008006" key="10">
    <source>
        <dbReference type="Google" id="ProtNLM"/>
    </source>
</evidence>
<dbReference type="InterPro" id="IPR008610">
    <property type="entry name" value="Ebp2"/>
</dbReference>
<feature type="region of interest" description="Disordered" evidence="7">
    <location>
        <begin position="222"/>
        <end position="327"/>
    </location>
</feature>
<sequence>MGKKKMFLDLKNKVSSDESDSDDLSVDSDEELQNAFQRGDLKPGLNQMVALKPSEEHIYDKTALKTKLDQMRLNLDWIERLDSSDNPSKVTPEVQQMFGNIDLKLNKKGEISAEEVQNLDKSDNDFKREMLFYRRAQTAVLEGIPRLNRLRVVTKRPNDYFAEMAKTDDHMKKVRENIVKRQTAMDASEKAKKMRELKKYGKKIQTEVLIKRQKEKREMMDRLKKYKSGKEDNLDFLDGEGGGAQKKSILKNGSEKQSKRSQQKANQKQKYKNSKFGYGGQKKRSKYNTSSSSADMTKFSRRRHSKPSNGKPRPGKSVRQRMKSRSN</sequence>
<gene>
    <name evidence="8" type="ORF">ONB1V03_LOCUS835</name>
</gene>
<dbReference type="PANTHER" id="PTHR13028:SF0">
    <property type="entry name" value="RRNA-PROCESSING PROTEIN EBP2-RELATED"/>
    <property type="match status" value="1"/>
</dbReference>
<proteinExistence type="inferred from homology"/>
<dbReference type="OrthoDB" id="443772at2759"/>
<organism evidence="8">
    <name type="scientific">Oppiella nova</name>
    <dbReference type="NCBI Taxonomy" id="334625"/>
    <lineage>
        <taxon>Eukaryota</taxon>
        <taxon>Metazoa</taxon>
        <taxon>Ecdysozoa</taxon>
        <taxon>Arthropoda</taxon>
        <taxon>Chelicerata</taxon>
        <taxon>Arachnida</taxon>
        <taxon>Acari</taxon>
        <taxon>Acariformes</taxon>
        <taxon>Sarcoptiformes</taxon>
        <taxon>Oribatida</taxon>
        <taxon>Brachypylina</taxon>
        <taxon>Oppioidea</taxon>
        <taxon>Oppiidae</taxon>
        <taxon>Oppiella</taxon>
    </lineage>
</organism>